<dbReference type="SMART" id="SM00409">
    <property type="entry name" value="IG"/>
    <property type="match status" value="3"/>
</dbReference>
<evidence type="ECO:0000256" key="3">
    <source>
        <dbReference type="ARBA" id="ARBA00022729"/>
    </source>
</evidence>
<evidence type="ECO:0000313" key="12">
    <source>
        <dbReference type="EnsemblMetazoa" id="SCAU001891-PA"/>
    </source>
</evidence>
<dbReference type="EnsemblMetazoa" id="SCAU001891-RA">
    <property type="protein sequence ID" value="SCAU001891-PA"/>
    <property type="gene ID" value="SCAU001891"/>
</dbReference>
<dbReference type="InterPro" id="IPR007110">
    <property type="entry name" value="Ig-like_dom"/>
</dbReference>
<dbReference type="GO" id="GO:0005886">
    <property type="term" value="C:plasma membrane"/>
    <property type="evidence" value="ECO:0007669"/>
    <property type="project" value="UniProtKB-SubCell"/>
</dbReference>
<feature type="domain" description="Ig-like" evidence="11">
    <location>
        <begin position="524"/>
        <end position="617"/>
    </location>
</feature>
<keyword evidence="10" id="KW-1133">Transmembrane helix</keyword>
<evidence type="ECO:0000256" key="9">
    <source>
        <dbReference type="SAM" id="MobiDB-lite"/>
    </source>
</evidence>
<feature type="region of interest" description="Disordered" evidence="9">
    <location>
        <begin position="71"/>
        <end position="93"/>
    </location>
</feature>
<dbReference type="FunFam" id="2.60.40.10:FF:000328">
    <property type="entry name" value="CLUMA_CG000981, isoform A"/>
    <property type="match status" value="1"/>
</dbReference>
<dbReference type="InterPro" id="IPR036179">
    <property type="entry name" value="Ig-like_dom_sf"/>
</dbReference>
<keyword evidence="8" id="KW-0393">Immunoglobulin domain</keyword>
<sequence>MKINVMYESESESELQPKRTTNSNASICTSITRLCSRHEASTQLKAEKAGNRLYSKSQRSIRTRAHRKLQNEQLPAGLTAASTSPASPTPLTHSRKMKRKCNIPEISWLIVAICLNCYVIFSSASASVSAAEKSPYTTSSSTYTSASIKSTVSAFSTASSSELILPLSEVQFTTLQPTVNAFTKLTNSTSLSATVAAMATSTHLSSNATSAGVSTEQRRRPKRGTHSSPDGRHIDVDVDNDDDMDVDDMHGHLQHGHHGDLVDADDMYLHNIDNIGYHHDGTGLLPHELPEHDHIAHHLAEMQTHEELLEDIRDDTGVNIIPDKDLPKFGEPLQNVTVPVGREAVLQCVVDNLQTYKIAWLRVDTQTILTIQNHVITKNHRMSITHAEKRAWILRIRDVKESDKGWYMCQINTDPMKSQVGYLDVVVPPDILDYPTSTDMVVREGSNVTLKCAATGSPTPTITWRREGGEPIPIPNGTEAISFNGSFLTIAKVKRLNMGAYLCIASNGIPPSVSKRVMLIIHFPPMIWIQNQLVGAAIGQNITLECQSEAFPKSINYWMKNDTIIVPGERFVPETYESGYKITMRLTINDVDAQDFGSYRCVAKNSLGDTDGAIKLYHIPQTTTVTTLAPTVSTNTVPMLVTKYHKEQRYNFQQNNNNNNKNGNNGSNNYNHKVQQRTKSKMDFPQQQNNVYLGATSTMWNTQQQQQQHQQDRYVVRGEQYQGPDHPNYRGNFDSKNLQHDANSLSLENNEVYSGSGKKMVGTLLHLMTASIMGHLTHYVFQQIITWVQAPLAPTYLAVV</sequence>
<reference evidence="12" key="1">
    <citation type="submission" date="2020-05" db="UniProtKB">
        <authorList>
            <consortium name="EnsemblMetazoa"/>
        </authorList>
    </citation>
    <scope>IDENTIFICATION</scope>
    <source>
        <strain evidence="12">USDA</strain>
    </source>
</reference>
<dbReference type="PANTHER" id="PTHR12231">
    <property type="entry name" value="CTX-RELATED TYPE I TRANSMEMBRANE PROTEIN"/>
    <property type="match status" value="1"/>
</dbReference>
<keyword evidence="2" id="KW-1003">Cell membrane</keyword>
<dbReference type="InterPro" id="IPR003598">
    <property type="entry name" value="Ig_sub2"/>
</dbReference>
<dbReference type="PROSITE" id="PS50835">
    <property type="entry name" value="IG_LIKE"/>
    <property type="match status" value="3"/>
</dbReference>
<dbReference type="PANTHER" id="PTHR12231:SF272">
    <property type="entry name" value="DPR-INTERACTING PROTEIN THETA"/>
    <property type="match status" value="1"/>
</dbReference>
<dbReference type="STRING" id="35570.A0A1I8NTJ4"/>
<keyword evidence="4" id="KW-0677">Repeat</keyword>
<feature type="transmembrane region" description="Helical" evidence="10">
    <location>
        <begin position="106"/>
        <end position="126"/>
    </location>
</feature>
<dbReference type="InterPro" id="IPR013783">
    <property type="entry name" value="Ig-like_fold"/>
</dbReference>
<dbReference type="OrthoDB" id="10012075at2759"/>
<dbReference type="Proteomes" id="UP000095300">
    <property type="component" value="Unassembled WGS sequence"/>
</dbReference>
<dbReference type="AlphaFoldDB" id="A0A1I8NTJ4"/>
<feature type="compositionally biased region" description="Low complexity" evidence="9">
    <location>
        <begin position="75"/>
        <end position="92"/>
    </location>
</feature>
<dbReference type="InterPro" id="IPR013098">
    <property type="entry name" value="Ig_I-set"/>
</dbReference>
<keyword evidence="10" id="KW-0812">Transmembrane</keyword>
<evidence type="ECO:0000313" key="13">
    <source>
        <dbReference type="Proteomes" id="UP000095300"/>
    </source>
</evidence>
<dbReference type="InterPro" id="IPR051170">
    <property type="entry name" value="Neural/epithelial_adhesion"/>
</dbReference>
<feature type="domain" description="Ig-like" evidence="11">
    <location>
        <begin position="327"/>
        <end position="421"/>
    </location>
</feature>
<evidence type="ECO:0000256" key="1">
    <source>
        <dbReference type="ARBA" id="ARBA00004236"/>
    </source>
</evidence>
<keyword evidence="7" id="KW-0325">Glycoprotein</keyword>
<dbReference type="FunFam" id="2.60.40.10:FF:000392">
    <property type="entry name" value="CLUMA_CG000981, isoform A"/>
    <property type="match status" value="1"/>
</dbReference>
<comment type="subcellular location">
    <subcellularLocation>
        <location evidence="1">Cell membrane</location>
    </subcellularLocation>
</comment>
<evidence type="ECO:0000256" key="6">
    <source>
        <dbReference type="ARBA" id="ARBA00023157"/>
    </source>
</evidence>
<evidence type="ECO:0000256" key="5">
    <source>
        <dbReference type="ARBA" id="ARBA00023136"/>
    </source>
</evidence>
<organism evidence="12 13">
    <name type="scientific">Stomoxys calcitrans</name>
    <name type="common">Stable fly</name>
    <name type="synonym">Conops calcitrans</name>
    <dbReference type="NCBI Taxonomy" id="35570"/>
    <lineage>
        <taxon>Eukaryota</taxon>
        <taxon>Metazoa</taxon>
        <taxon>Ecdysozoa</taxon>
        <taxon>Arthropoda</taxon>
        <taxon>Hexapoda</taxon>
        <taxon>Insecta</taxon>
        <taxon>Pterygota</taxon>
        <taxon>Neoptera</taxon>
        <taxon>Endopterygota</taxon>
        <taxon>Diptera</taxon>
        <taxon>Brachycera</taxon>
        <taxon>Muscomorpha</taxon>
        <taxon>Muscoidea</taxon>
        <taxon>Muscidae</taxon>
        <taxon>Stomoxys</taxon>
    </lineage>
</organism>
<evidence type="ECO:0000259" key="11">
    <source>
        <dbReference type="PROSITE" id="PS50835"/>
    </source>
</evidence>
<dbReference type="Pfam" id="PF13927">
    <property type="entry name" value="Ig_3"/>
    <property type="match status" value="2"/>
</dbReference>
<feature type="region of interest" description="Disordered" evidence="9">
    <location>
        <begin position="205"/>
        <end position="242"/>
    </location>
</feature>
<protein>
    <recommendedName>
        <fullName evidence="11">Ig-like domain-containing protein</fullName>
    </recommendedName>
</protein>
<feature type="compositionally biased region" description="Polar residues" evidence="9">
    <location>
        <begin position="205"/>
        <end position="215"/>
    </location>
</feature>
<gene>
    <name evidence="12" type="primary">106089126</name>
</gene>
<dbReference type="VEuPathDB" id="VectorBase:SCAU001891"/>
<feature type="compositionally biased region" description="Low complexity" evidence="9">
    <location>
        <begin position="653"/>
        <end position="671"/>
    </location>
</feature>
<dbReference type="InterPro" id="IPR003599">
    <property type="entry name" value="Ig_sub"/>
</dbReference>
<evidence type="ECO:0000256" key="7">
    <source>
        <dbReference type="ARBA" id="ARBA00023180"/>
    </source>
</evidence>
<dbReference type="Pfam" id="PF07679">
    <property type="entry name" value="I-set"/>
    <property type="match status" value="1"/>
</dbReference>
<feature type="domain" description="Ig-like" evidence="11">
    <location>
        <begin position="429"/>
        <end position="514"/>
    </location>
</feature>
<dbReference type="SMART" id="SM00408">
    <property type="entry name" value="IGc2"/>
    <property type="match status" value="3"/>
</dbReference>
<feature type="region of interest" description="Disordered" evidence="9">
    <location>
        <begin position="1"/>
        <end position="21"/>
    </location>
</feature>
<feature type="region of interest" description="Disordered" evidence="9">
    <location>
        <begin position="653"/>
        <end position="672"/>
    </location>
</feature>
<proteinExistence type="predicted"/>
<evidence type="ECO:0000256" key="10">
    <source>
        <dbReference type="SAM" id="Phobius"/>
    </source>
</evidence>
<dbReference type="Gene3D" id="2.60.40.10">
    <property type="entry name" value="Immunoglobulins"/>
    <property type="match status" value="3"/>
</dbReference>
<keyword evidence="13" id="KW-1185">Reference proteome</keyword>
<dbReference type="GO" id="GO:0043005">
    <property type="term" value="C:neuron projection"/>
    <property type="evidence" value="ECO:0007669"/>
    <property type="project" value="TreeGrafter"/>
</dbReference>
<accession>A0A1I8NTJ4</accession>
<evidence type="ECO:0000256" key="4">
    <source>
        <dbReference type="ARBA" id="ARBA00022737"/>
    </source>
</evidence>
<keyword evidence="5 10" id="KW-0472">Membrane</keyword>
<keyword evidence="6" id="KW-1015">Disulfide bond</keyword>
<evidence type="ECO:0000256" key="2">
    <source>
        <dbReference type="ARBA" id="ARBA00022475"/>
    </source>
</evidence>
<dbReference type="FunFam" id="2.60.40.10:FF:000376">
    <property type="entry name" value="CLUMA_CG000981, isoform A"/>
    <property type="match status" value="1"/>
</dbReference>
<name>A0A1I8NTJ4_STOCA</name>
<keyword evidence="3" id="KW-0732">Signal</keyword>
<evidence type="ECO:0000256" key="8">
    <source>
        <dbReference type="ARBA" id="ARBA00023319"/>
    </source>
</evidence>
<dbReference type="SUPFAM" id="SSF48726">
    <property type="entry name" value="Immunoglobulin"/>
    <property type="match status" value="3"/>
</dbReference>